<dbReference type="AlphaFoldDB" id="A0A6B9XVJ2"/>
<feature type="chain" id="PRO_5025344557" evidence="1">
    <location>
        <begin position="21"/>
        <end position="35"/>
    </location>
</feature>
<accession>A0A6B9XVJ2</accession>
<organism evidence="2">
    <name type="scientific">Picea sitchensis</name>
    <name type="common">Sitka spruce</name>
    <name type="synonym">Pinus sitchensis</name>
    <dbReference type="NCBI Taxonomy" id="3332"/>
    <lineage>
        <taxon>Eukaryota</taxon>
        <taxon>Viridiplantae</taxon>
        <taxon>Streptophyta</taxon>
        <taxon>Embryophyta</taxon>
        <taxon>Tracheophyta</taxon>
        <taxon>Spermatophyta</taxon>
        <taxon>Pinopsida</taxon>
        <taxon>Pinidae</taxon>
        <taxon>Conifers I</taxon>
        <taxon>Pinales</taxon>
        <taxon>Pinaceae</taxon>
        <taxon>Picea</taxon>
    </lineage>
</organism>
<dbReference type="EMBL" id="MK697699">
    <property type="protein sequence ID" value="QHR90341.1"/>
    <property type="molecule type" value="Genomic_DNA"/>
</dbReference>
<evidence type="ECO:0000256" key="1">
    <source>
        <dbReference type="SAM" id="SignalP"/>
    </source>
</evidence>
<protein>
    <submittedName>
        <fullName evidence="2">Uncharacterized protein</fullName>
    </submittedName>
</protein>
<geneLocation type="mitochondrion" evidence="2"/>
<name>A0A6B9XVJ2_PICSI</name>
<feature type="signal peptide" evidence="1">
    <location>
        <begin position="1"/>
        <end position="20"/>
    </location>
</feature>
<sequence length="35" mass="4263">MQWVMPLLLVLLLRLTQVKLRLGKHLALYLWILYN</sequence>
<reference evidence="2" key="1">
    <citation type="submission" date="2019-03" db="EMBL/GenBank/DDBJ databases">
        <title>Largest Complete Mitochondrial Genome of a Gymnosperm, Sitka Spruce (Picea sitchensis), Indicates Complex Physical Structure.</title>
        <authorList>
            <person name="Jackman S.D."/>
            <person name="Coombe L."/>
            <person name="Warren R."/>
            <person name="Kirk H."/>
            <person name="Trinh E."/>
            <person name="McLeod T."/>
            <person name="Pleasance S."/>
            <person name="Pandoh P."/>
            <person name="Zhao Y."/>
            <person name="Coope R."/>
            <person name="Bousquet J."/>
            <person name="Bohlmann J.C."/>
            <person name="Jones S.J.M."/>
            <person name="Birol I."/>
        </authorList>
    </citation>
    <scope>NUCLEOTIDE SEQUENCE</scope>
    <source>
        <strain evidence="2">Q903</strain>
    </source>
</reference>
<keyword evidence="2" id="KW-0496">Mitochondrion</keyword>
<keyword evidence="1" id="KW-0732">Signal</keyword>
<gene>
    <name evidence="2" type="primary">orf04387</name>
    <name evidence="2" type="ORF">Q903MT_gene4364</name>
</gene>
<evidence type="ECO:0000313" key="2">
    <source>
        <dbReference type="EMBL" id="QHR90341.1"/>
    </source>
</evidence>
<proteinExistence type="predicted"/>